<feature type="non-terminal residue" evidence="2">
    <location>
        <position position="1"/>
    </location>
</feature>
<protein>
    <submittedName>
        <fullName evidence="2">Uncharacterized protein</fullName>
    </submittedName>
</protein>
<accession>A0ABQ5RY97</accession>
<evidence type="ECO:0000256" key="1">
    <source>
        <dbReference type="SAM" id="MobiDB-lite"/>
    </source>
</evidence>
<keyword evidence="3" id="KW-1185">Reference proteome</keyword>
<gene>
    <name evidence="2" type="ORF">VaNZ11_004610</name>
</gene>
<dbReference type="EMBL" id="BSDZ01000011">
    <property type="protein sequence ID" value="GLI62032.1"/>
    <property type="molecule type" value="Genomic_DNA"/>
</dbReference>
<feature type="non-terminal residue" evidence="2">
    <location>
        <position position="140"/>
    </location>
</feature>
<sequence length="140" mass="15207">TDEDAAAAGGGAVASAPGGGRGFREEFRVEERNMETVHRARRREAILKSFTEQEGLLNEQLSGLCRDASWLKSYMVASLVATKEGMQAVVHFLGSTKQPVPGHSEGFPAHLRGTVGGNGEFIRELSTFLKDRTSRMEALE</sequence>
<organism evidence="2 3">
    <name type="scientific">Volvox africanus</name>
    <dbReference type="NCBI Taxonomy" id="51714"/>
    <lineage>
        <taxon>Eukaryota</taxon>
        <taxon>Viridiplantae</taxon>
        <taxon>Chlorophyta</taxon>
        <taxon>core chlorophytes</taxon>
        <taxon>Chlorophyceae</taxon>
        <taxon>CS clade</taxon>
        <taxon>Chlamydomonadales</taxon>
        <taxon>Volvocaceae</taxon>
        <taxon>Volvox</taxon>
    </lineage>
</organism>
<comment type="caution">
    <text evidence="2">The sequence shown here is derived from an EMBL/GenBank/DDBJ whole genome shotgun (WGS) entry which is preliminary data.</text>
</comment>
<evidence type="ECO:0000313" key="3">
    <source>
        <dbReference type="Proteomes" id="UP001165090"/>
    </source>
</evidence>
<feature type="compositionally biased region" description="Gly residues" evidence="1">
    <location>
        <begin position="8"/>
        <end position="21"/>
    </location>
</feature>
<reference evidence="2 3" key="1">
    <citation type="journal article" date="2023" name="IScience">
        <title>Expanded male sex-determining region conserved during the evolution of homothallism in the green alga Volvox.</title>
        <authorList>
            <person name="Yamamoto K."/>
            <person name="Matsuzaki R."/>
            <person name="Mahakham W."/>
            <person name="Heman W."/>
            <person name="Sekimoto H."/>
            <person name="Kawachi M."/>
            <person name="Minakuchi Y."/>
            <person name="Toyoda A."/>
            <person name="Nozaki H."/>
        </authorList>
    </citation>
    <scope>NUCLEOTIDE SEQUENCE [LARGE SCALE GENOMIC DNA]</scope>
    <source>
        <strain evidence="2 3">NIES-4468</strain>
    </source>
</reference>
<name>A0ABQ5RY97_9CHLO</name>
<proteinExistence type="predicted"/>
<evidence type="ECO:0000313" key="2">
    <source>
        <dbReference type="EMBL" id="GLI62032.1"/>
    </source>
</evidence>
<feature type="region of interest" description="Disordered" evidence="1">
    <location>
        <begin position="1"/>
        <end position="22"/>
    </location>
</feature>
<dbReference type="Proteomes" id="UP001165090">
    <property type="component" value="Unassembled WGS sequence"/>
</dbReference>